<dbReference type="AlphaFoldDB" id="A0A0R1MCU8"/>
<feature type="domain" description="Regulatory protein YycH" evidence="2">
    <location>
        <begin position="12"/>
        <end position="438"/>
    </location>
</feature>
<evidence type="ECO:0000259" key="2">
    <source>
        <dbReference type="Pfam" id="PF07435"/>
    </source>
</evidence>
<dbReference type="Pfam" id="PF07435">
    <property type="entry name" value="YycH"/>
    <property type="match status" value="1"/>
</dbReference>
<keyword evidence="1" id="KW-1133">Transmembrane helix</keyword>
<dbReference type="PATRIC" id="fig|1423777.3.peg.607"/>
<dbReference type="Gene3D" id="3.10.450.310">
    <property type="match status" value="1"/>
</dbReference>
<dbReference type="InterPro" id="IPR009996">
    <property type="entry name" value="YycH"/>
</dbReference>
<accession>A0A0R1MCU8</accession>
<dbReference type="CDD" id="cd15787">
    <property type="entry name" value="YycH_N"/>
    <property type="match status" value="1"/>
</dbReference>
<keyword evidence="1" id="KW-0472">Membrane</keyword>
<comment type="caution">
    <text evidence="3">The sequence shown here is derived from an EMBL/GenBank/DDBJ whole genome shotgun (WGS) entry which is preliminary data.</text>
</comment>
<dbReference type="STRING" id="1423777.FD46_GL000588"/>
<reference evidence="3 4" key="1">
    <citation type="journal article" date="2015" name="Genome Announc.">
        <title>Expanding the biotechnology potential of lactobacilli through comparative genomics of 213 strains and associated genera.</title>
        <authorList>
            <person name="Sun Z."/>
            <person name="Harris H.M."/>
            <person name="McCann A."/>
            <person name="Guo C."/>
            <person name="Argimon S."/>
            <person name="Zhang W."/>
            <person name="Yang X."/>
            <person name="Jeffery I.B."/>
            <person name="Cooney J.C."/>
            <person name="Kagawa T.F."/>
            <person name="Liu W."/>
            <person name="Song Y."/>
            <person name="Salvetti E."/>
            <person name="Wrobel A."/>
            <person name="Rasinkangas P."/>
            <person name="Parkhill J."/>
            <person name="Rea M.C."/>
            <person name="O'Sullivan O."/>
            <person name="Ritari J."/>
            <person name="Douillard F.P."/>
            <person name="Paul Ross R."/>
            <person name="Yang R."/>
            <person name="Briner A.E."/>
            <person name="Felis G.E."/>
            <person name="de Vos W.M."/>
            <person name="Barrangou R."/>
            <person name="Klaenhammer T.R."/>
            <person name="Caufield P.W."/>
            <person name="Cui Y."/>
            <person name="Zhang H."/>
            <person name="O'Toole P.W."/>
        </authorList>
    </citation>
    <scope>NUCLEOTIDE SEQUENCE [LARGE SCALE GENOMIC DNA]</scope>
    <source>
        <strain evidence="3 4">DSM 19972</strain>
    </source>
</reference>
<evidence type="ECO:0000256" key="1">
    <source>
        <dbReference type="SAM" id="Phobius"/>
    </source>
</evidence>
<sequence length="451" mass="51942">MKASRVFLHFGLVITILISIFLSILIWINPATFQHDSKATTNTGENSENVNKKKMSDVFLPLQATLNQNDQEYFLFSHKFDVTSKVSQQLRKIKVKDGSLKTYKTDSEYQNFLRQNNALLLNYNNPITTKLFNQVFSQKLKGLQDYKFNRILIPLQNEKNIFLVSDQTKQAYEVTTKKNPYSKIKGVLASANIKKLGIAYYPLSNEELTVFYTNSFSLPRYSYLINKSNISPFLNQLLNSKGQSSISTKLQKEKTIYSDSTNNRIEVNDRNGQVTYENYSNLEYYDENQRIQTQKQSLYDHLKESFTQLKSLGVQLDDVRYAEYNESDNSVTYRSYIAGFPIINEDSYGTYKIQLMNSGGKKYVFSLNNLQVPVPSGGAREELPSTYTVYQKLQSAGYPSSEIKNIKVAYKWEQSTSSKLVVDLVPTYFIYYSGHWQSYQDLLAHKVISGN</sequence>
<organism evidence="3 4">
    <name type="scientific">Liquorilactobacillus oeni DSM 19972</name>
    <dbReference type="NCBI Taxonomy" id="1423777"/>
    <lineage>
        <taxon>Bacteria</taxon>
        <taxon>Bacillati</taxon>
        <taxon>Bacillota</taxon>
        <taxon>Bacilli</taxon>
        <taxon>Lactobacillales</taxon>
        <taxon>Lactobacillaceae</taxon>
        <taxon>Liquorilactobacillus</taxon>
    </lineage>
</organism>
<evidence type="ECO:0000313" key="3">
    <source>
        <dbReference type="EMBL" id="KRL05830.1"/>
    </source>
</evidence>
<keyword evidence="1" id="KW-0812">Transmembrane</keyword>
<evidence type="ECO:0000313" key="4">
    <source>
        <dbReference type="Proteomes" id="UP000051686"/>
    </source>
</evidence>
<feature type="transmembrane region" description="Helical" evidence="1">
    <location>
        <begin position="7"/>
        <end position="28"/>
    </location>
</feature>
<protein>
    <submittedName>
        <fullName evidence="3">YycH family protein</fullName>
    </submittedName>
</protein>
<keyword evidence="4" id="KW-1185">Reference proteome</keyword>
<dbReference type="RefSeq" id="WP_057895559.1">
    <property type="nucleotide sequence ID" value="NZ_AZEH01000020.1"/>
</dbReference>
<proteinExistence type="predicted"/>
<dbReference type="EMBL" id="AZEH01000020">
    <property type="protein sequence ID" value="KRL05830.1"/>
    <property type="molecule type" value="Genomic_DNA"/>
</dbReference>
<dbReference type="Proteomes" id="UP000051686">
    <property type="component" value="Unassembled WGS sequence"/>
</dbReference>
<name>A0A0R1MCU8_9LACO</name>
<gene>
    <name evidence="3" type="ORF">FD46_GL000588</name>
</gene>